<feature type="non-terminal residue" evidence="2">
    <location>
        <position position="1"/>
    </location>
</feature>
<proteinExistence type="predicted"/>
<dbReference type="AlphaFoldDB" id="A0A382TCX0"/>
<protein>
    <recommendedName>
        <fullName evidence="1">Transglutaminase-like domain-containing protein</fullName>
    </recommendedName>
</protein>
<dbReference type="SMART" id="SM00460">
    <property type="entry name" value="TGc"/>
    <property type="match status" value="1"/>
</dbReference>
<feature type="domain" description="Transglutaminase-like" evidence="1">
    <location>
        <begin position="143"/>
        <end position="208"/>
    </location>
</feature>
<name>A0A382TCX0_9ZZZZ</name>
<sequence>ENIHGNKYLYVNDIKGIIEKTSVILNFDVLRKEHKNVTYENVDPKKYLDPYSMVPVGGVFKKIILENNLLKNDVFGIYHYVFQGMHYGKPKSINDKYYNSPWLNADETYGIKKVNRDKIVKLYEKAMIDGSNYTFGNGNAIYACDIGVGNCTDYHSYFMSLDRTLGIPARFHMGFSIPLEKEGEIGGYHCWADYHVIDEGWHPVDISEADKDPDKKDYFFGTVCENRLEMTVGRDFKLKGNESESINLFIYPILEVNDKESFLFSKSFTYKNL</sequence>
<dbReference type="InterPro" id="IPR002931">
    <property type="entry name" value="Transglutaminase-like"/>
</dbReference>
<dbReference type="InterPro" id="IPR038765">
    <property type="entry name" value="Papain-like_cys_pep_sf"/>
</dbReference>
<dbReference type="Pfam" id="PF01841">
    <property type="entry name" value="Transglut_core"/>
    <property type="match status" value="1"/>
</dbReference>
<gene>
    <name evidence="2" type="ORF">METZ01_LOCUS372085</name>
</gene>
<dbReference type="EMBL" id="UINC01135216">
    <property type="protein sequence ID" value="SVD19231.1"/>
    <property type="molecule type" value="Genomic_DNA"/>
</dbReference>
<dbReference type="Gene3D" id="3.10.620.30">
    <property type="match status" value="1"/>
</dbReference>
<reference evidence="2" key="1">
    <citation type="submission" date="2018-05" db="EMBL/GenBank/DDBJ databases">
        <authorList>
            <person name="Lanie J.A."/>
            <person name="Ng W.-L."/>
            <person name="Kazmierczak K.M."/>
            <person name="Andrzejewski T.M."/>
            <person name="Davidsen T.M."/>
            <person name="Wayne K.J."/>
            <person name="Tettelin H."/>
            <person name="Glass J.I."/>
            <person name="Rusch D."/>
            <person name="Podicherti R."/>
            <person name="Tsui H.-C.T."/>
            <person name="Winkler M.E."/>
        </authorList>
    </citation>
    <scope>NUCLEOTIDE SEQUENCE</scope>
</reference>
<dbReference type="PANTHER" id="PTHR38339:SF1">
    <property type="entry name" value="TRANSGLUTAMINASE-LIKE DOMAIN-CONTAINING PROTEIN"/>
    <property type="match status" value="1"/>
</dbReference>
<accession>A0A382TCX0</accession>
<organism evidence="2">
    <name type="scientific">marine metagenome</name>
    <dbReference type="NCBI Taxonomy" id="408172"/>
    <lineage>
        <taxon>unclassified sequences</taxon>
        <taxon>metagenomes</taxon>
        <taxon>ecological metagenomes</taxon>
    </lineage>
</organism>
<dbReference type="SUPFAM" id="SSF54001">
    <property type="entry name" value="Cysteine proteinases"/>
    <property type="match status" value="1"/>
</dbReference>
<dbReference type="PANTHER" id="PTHR38339">
    <property type="entry name" value="TRANSGLUTAMINASE DOMAIN PROTEIN"/>
    <property type="match status" value="1"/>
</dbReference>
<evidence type="ECO:0000259" key="1">
    <source>
        <dbReference type="SMART" id="SM00460"/>
    </source>
</evidence>
<evidence type="ECO:0000313" key="2">
    <source>
        <dbReference type="EMBL" id="SVD19231.1"/>
    </source>
</evidence>